<dbReference type="Proteomes" id="UP000184499">
    <property type="component" value="Unassembled WGS sequence"/>
</dbReference>
<evidence type="ECO:0000313" key="3">
    <source>
        <dbReference type="Proteomes" id="UP000184499"/>
    </source>
</evidence>
<dbReference type="OMA" id="HEAKFGP"/>
<reference evidence="3" key="1">
    <citation type="journal article" date="2017" name="Genome Biol.">
        <title>Comparative genomics reveals high biological diversity and specific adaptations in the industrially and medically important fungal genus Aspergillus.</title>
        <authorList>
            <person name="de Vries R.P."/>
            <person name="Riley R."/>
            <person name="Wiebenga A."/>
            <person name="Aguilar-Osorio G."/>
            <person name="Amillis S."/>
            <person name="Uchima C.A."/>
            <person name="Anderluh G."/>
            <person name="Asadollahi M."/>
            <person name="Askin M."/>
            <person name="Barry K."/>
            <person name="Battaglia E."/>
            <person name="Bayram O."/>
            <person name="Benocci T."/>
            <person name="Braus-Stromeyer S.A."/>
            <person name="Caldana C."/>
            <person name="Canovas D."/>
            <person name="Cerqueira G.C."/>
            <person name="Chen F."/>
            <person name="Chen W."/>
            <person name="Choi C."/>
            <person name="Clum A."/>
            <person name="Dos Santos R.A."/>
            <person name="Damasio A.R."/>
            <person name="Diallinas G."/>
            <person name="Emri T."/>
            <person name="Fekete E."/>
            <person name="Flipphi M."/>
            <person name="Freyberg S."/>
            <person name="Gallo A."/>
            <person name="Gournas C."/>
            <person name="Habgood R."/>
            <person name="Hainaut M."/>
            <person name="Harispe M.L."/>
            <person name="Henrissat B."/>
            <person name="Hilden K.S."/>
            <person name="Hope R."/>
            <person name="Hossain A."/>
            <person name="Karabika E."/>
            <person name="Karaffa L."/>
            <person name="Karanyi Z."/>
            <person name="Krasevec N."/>
            <person name="Kuo A."/>
            <person name="Kusch H."/>
            <person name="LaButti K."/>
            <person name="Lagendijk E.L."/>
            <person name="Lapidus A."/>
            <person name="Levasseur A."/>
            <person name="Lindquist E."/>
            <person name="Lipzen A."/>
            <person name="Logrieco A.F."/>
            <person name="MacCabe A."/>
            <person name="Maekelae M.R."/>
            <person name="Malavazi I."/>
            <person name="Melin P."/>
            <person name="Meyer V."/>
            <person name="Mielnichuk N."/>
            <person name="Miskei M."/>
            <person name="Molnar A.P."/>
            <person name="Mule G."/>
            <person name="Ngan C.Y."/>
            <person name="Orejas M."/>
            <person name="Orosz E."/>
            <person name="Ouedraogo J.P."/>
            <person name="Overkamp K.M."/>
            <person name="Park H.-S."/>
            <person name="Perrone G."/>
            <person name="Piumi F."/>
            <person name="Punt P.J."/>
            <person name="Ram A.F."/>
            <person name="Ramon A."/>
            <person name="Rauscher S."/>
            <person name="Record E."/>
            <person name="Riano-Pachon D.M."/>
            <person name="Robert V."/>
            <person name="Roehrig J."/>
            <person name="Ruller R."/>
            <person name="Salamov A."/>
            <person name="Salih N.S."/>
            <person name="Samson R.A."/>
            <person name="Sandor E."/>
            <person name="Sanguinetti M."/>
            <person name="Schuetze T."/>
            <person name="Sepcic K."/>
            <person name="Shelest E."/>
            <person name="Sherlock G."/>
            <person name="Sophianopoulou V."/>
            <person name="Squina F.M."/>
            <person name="Sun H."/>
            <person name="Susca A."/>
            <person name="Todd R.B."/>
            <person name="Tsang A."/>
            <person name="Unkles S.E."/>
            <person name="van de Wiele N."/>
            <person name="van Rossen-Uffink D."/>
            <person name="Oliveira J.V."/>
            <person name="Vesth T.C."/>
            <person name="Visser J."/>
            <person name="Yu J.-H."/>
            <person name="Zhou M."/>
            <person name="Andersen M.R."/>
            <person name="Archer D.B."/>
            <person name="Baker S.E."/>
            <person name="Benoit I."/>
            <person name="Brakhage A.A."/>
            <person name="Braus G.H."/>
            <person name="Fischer R."/>
            <person name="Frisvad J.C."/>
            <person name="Goldman G.H."/>
            <person name="Houbraken J."/>
            <person name="Oakley B."/>
            <person name="Pocsi I."/>
            <person name="Scazzocchio C."/>
            <person name="Seiboth B."/>
            <person name="vanKuyk P.A."/>
            <person name="Wortman J."/>
            <person name="Dyer P.S."/>
            <person name="Grigoriev I.V."/>
        </authorList>
    </citation>
    <scope>NUCLEOTIDE SEQUENCE [LARGE SCALE GENOMIC DNA]</scope>
    <source>
        <strain evidence="3">CBS 101740 / IMI 381727 / IBT 21946</strain>
    </source>
</reference>
<dbReference type="EMBL" id="KV878679">
    <property type="protein sequence ID" value="OJJ77963.1"/>
    <property type="molecule type" value="Genomic_DNA"/>
</dbReference>
<organism evidence="2 3">
    <name type="scientific">Aspergillus brasiliensis (strain CBS 101740 / IMI 381727 / IBT 21946)</name>
    <dbReference type="NCBI Taxonomy" id="767769"/>
    <lineage>
        <taxon>Eukaryota</taxon>
        <taxon>Fungi</taxon>
        <taxon>Dikarya</taxon>
        <taxon>Ascomycota</taxon>
        <taxon>Pezizomycotina</taxon>
        <taxon>Eurotiomycetes</taxon>
        <taxon>Eurotiomycetidae</taxon>
        <taxon>Eurotiales</taxon>
        <taxon>Aspergillaceae</taxon>
        <taxon>Aspergillus</taxon>
        <taxon>Aspergillus subgen. Circumdati</taxon>
    </lineage>
</organism>
<dbReference type="RefSeq" id="XP_067485210.1">
    <property type="nucleotide sequence ID" value="XM_067628565.1"/>
</dbReference>
<feature type="region of interest" description="Disordered" evidence="1">
    <location>
        <begin position="192"/>
        <end position="212"/>
    </location>
</feature>
<accession>A0A1L9V1Z0</accession>
<dbReference type="GeneID" id="93581053"/>
<gene>
    <name evidence="2" type="ORF">ASPBRDRAFT_655961</name>
</gene>
<name>A0A1L9V1Z0_ASPBC</name>
<dbReference type="OrthoDB" id="3700556at2759"/>
<keyword evidence="3" id="KW-1185">Reference proteome</keyword>
<dbReference type="VEuPathDB" id="FungiDB:ASPBRDRAFT_655961"/>
<sequence length="212" mass="24127">MMVVRDDDYAAAIEKLERAGFTKSAPNRTPCPEIMADHPDPQRLMEEINAGYKRVDRYCTVLDYPQDDPEHKGMQLYLFPDSFAHIFPDSRNPSIALGGTASTNQFHTYGNLHYPLEPVLVESFVKAAIDEEAEMEFSTWAAILACWVSQMSGYLEVNNDILDHCEDEKAVEWYSVNFGRIYEAKNGPRDRRISKRLGSGKEMPVDMRGNPI</sequence>
<dbReference type="AlphaFoldDB" id="A0A1L9V1Z0"/>
<evidence type="ECO:0000256" key="1">
    <source>
        <dbReference type="SAM" id="MobiDB-lite"/>
    </source>
</evidence>
<protein>
    <submittedName>
        <fullName evidence="2">Uncharacterized protein</fullName>
    </submittedName>
</protein>
<evidence type="ECO:0000313" key="2">
    <source>
        <dbReference type="EMBL" id="OJJ77963.1"/>
    </source>
</evidence>
<proteinExistence type="predicted"/>